<reference evidence="3 4" key="1">
    <citation type="submission" date="2019-08" db="EMBL/GenBank/DDBJ databases">
        <title>Arthrobacter sp. nov., isolated from plateau pika and Tibetan wild ass.</title>
        <authorList>
            <person name="Ge Y."/>
        </authorList>
    </citation>
    <scope>NUCLEOTIDE SEQUENCE [LARGE SCALE GENOMIC DNA]</scope>
    <source>
        <strain evidence="3 4">785</strain>
    </source>
</reference>
<dbReference type="PANTHER" id="PTHR13847:SF287">
    <property type="entry name" value="FAD-DEPENDENT OXIDOREDUCTASE DOMAIN-CONTAINING PROTEIN 1"/>
    <property type="match status" value="1"/>
</dbReference>
<dbReference type="InterPro" id="IPR036188">
    <property type="entry name" value="FAD/NAD-bd_sf"/>
</dbReference>
<dbReference type="EMBL" id="VTFX01000006">
    <property type="protein sequence ID" value="KAD3455949.1"/>
    <property type="molecule type" value="Genomic_DNA"/>
</dbReference>
<comment type="caution">
    <text evidence="3">The sequence shown here is derived from an EMBL/GenBank/DDBJ whole genome shotgun (WGS) entry which is preliminary data.</text>
</comment>
<evidence type="ECO:0000313" key="4">
    <source>
        <dbReference type="Proteomes" id="UP000326852"/>
    </source>
</evidence>
<name>A0A5N6MEI5_9MICC</name>
<dbReference type="GO" id="GO:0016491">
    <property type="term" value="F:oxidoreductase activity"/>
    <property type="evidence" value="ECO:0007669"/>
    <property type="project" value="UniProtKB-KW"/>
</dbReference>
<dbReference type="Pfam" id="PF01266">
    <property type="entry name" value="DAO"/>
    <property type="match status" value="1"/>
</dbReference>
<keyword evidence="1" id="KW-0560">Oxidoreductase</keyword>
<dbReference type="AlphaFoldDB" id="A0A5N6MEI5"/>
<gene>
    <name evidence="3" type="ORF">GD627_14645</name>
</gene>
<dbReference type="PANTHER" id="PTHR13847">
    <property type="entry name" value="SARCOSINE DEHYDROGENASE-RELATED"/>
    <property type="match status" value="1"/>
</dbReference>
<evidence type="ECO:0000259" key="2">
    <source>
        <dbReference type="Pfam" id="PF01266"/>
    </source>
</evidence>
<dbReference type="InterPro" id="IPR006076">
    <property type="entry name" value="FAD-dep_OxRdtase"/>
</dbReference>
<dbReference type="Gene3D" id="3.30.9.10">
    <property type="entry name" value="D-Amino Acid Oxidase, subunit A, domain 2"/>
    <property type="match status" value="1"/>
</dbReference>
<proteinExistence type="predicted"/>
<protein>
    <submittedName>
        <fullName evidence="3">FAD-dependent oxidoreductase</fullName>
    </submittedName>
</protein>
<feature type="domain" description="FAD dependent oxidoreductase" evidence="2">
    <location>
        <begin position="30"/>
        <end position="374"/>
    </location>
</feature>
<evidence type="ECO:0000256" key="1">
    <source>
        <dbReference type="ARBA" id="ARBA00023002"/>
    </source>
</evidence>
<dbReference type="Proteomes" id="UP000326852">
    <property type="component" value="Unassembled WGS sequence"/>
</dbReference>
<accession>A0A5N6MEI5</accession>
<evidence type="ECO:0000313" key="3">
    <source>
        <dbReference type="EMBL" id="KAD3455949.1"/>
    </source>
</evidence>
<keyword evidence="4" id="KW-1185">Reference proteome</keyword>
<sequence>MLSSHRRSALANQVVSLALPDGTAQPKDADVVIVGGGIMGVSAAFHLAEAGVRNIVVIERSGLGTGSSAKPLGGVRATFSDPANVALGKRSLDAYGRFGQRFGVDIGLRRVGYLFLCRSVAEVADCEASVIVQNHFGSNSRMISPAEAAAINPFLNPAVLQAASYSPDDGFAEPAKAVEAYAHAAKAAGVVFLTYTEVLSVETAAGAIQSVTTNRGTIHTDAVVCAAGAWSRHVGQMVGVELPVTPVRRQIGMTRQQPMPYPDVPFTLDLSTTMYFHNYRNGMLLGVSNQQSPGFERDFTYGWVAEFSAAARICAPSLAEPDLEFGWAGLYENTPDHNALIGASEEVSGFFYATGFSGHGFLQGPAVGELVRDLYLGRDGFIDLSTFSAERFNNDAALVREVHII</sequence>
<organism evidence="3 4">
    <name type="scientific">Arthrobacter yangruifuii</name>
    <dbReference type="NCBI Taxonomy" id="2606616"/>
    <lineage>
        <taxon>Bacteria</taxon>
        <taxon>Bacillati</taxon>
        <taxon>Actinomycetota</taxon>
        <taxon>Actinomycetes</taxon>
        <taxon>Micrococcales</taxon>
        <taxon>Micrococcaceae</taxon>
        <taxon>Arthrobacter</taxon>
    </lineage>
</organism>
<dbReference type="GO" id="GO:0005737">
    <property type="term" value="C:cytoplasm"/>
    <property type="evidence" value="ECO:0007669"/>
    <property type="project" value="TreeGrafter"/>
</dbReference>
<dbReference type="SUPFAM" id="SSF51905">
    <property type="entry name" value="FAD/NAD(P)-binding domain"/>
    <property type="match status" value="1"/>
</dbReference>
<dbReference type="Gene3D" id="3.50.50.60">
    <property type="entry name" value="FAD/NAD(P)-binding domain"/>
    <property type="match status" value="1"/>
</dbReference>